<dbReference type="InterPro" id="IPR006316">
    <property type="entry name" value="Trp_synth_b-like"/>
</dbReference>
<evidence type="ECO:0000256" key="11">
    <source>
        <dbReference type="ARBA" id="ARBA00023239"/>
    </source>
</evidence>
<dbReference type="InterPro" id="IPR023026">
    <property type="entry name" value="Trp_synth_beta/beta-like"/>
</dbReference>
<dbReference type="PIRSF" id="PIRSF500824">
    <property type="entry name" value="TrpB_prok"/>
    <property type="match status" value="1"/>
</dbReference>
<comment type="cofactor">
    <cofactor evidence="1">
        <name>pyridoxal 5'-phosphate</name>
        <dbReference type="ChEBI" id="CHEBI:597326"/>
    </cofactor>
</comment>
<comment type="function">
    <text evidence="2">The beta subunit is responsible for the synthesis of L-tryptophan from indole and L-serine.</text>
</comment>
<evidence type="ECO:0000256" key="2">
    <source>
        <dbReference type="ARBA" id="ARBA00002786"/>
    </source>
</evidence>
<protein>
    <recommendedName>
        <fullName evidence="6">tryptophan synthase</fullName>
        <ecNumber evidence="6">4.2.1.20</ecNumber>
    </recommendedName>
</protein>
<comment type="catalytic activity">
    <reaction evidence="12">
        <text>(1S,2R)-1-C-(indol-3-yl)glycerol 3-phosphate + L-serine = D-glyceraldehyde 3-phosphate + L-tryptophan + H2O</text>
        <dbReference type="Rhea" id="RHEA:10532"/>
        <dbReference type="ChEBI" id="CHEBI:15377"/>
        <dbReference type="ChEBI" id="CHEBI:33384"/>
        <dbReference type="ChEBI" id="CHEBI:57912"/>
        <dbReference type="ChEBI" id="CHEBI:58866"/>
        <dbReference type="ChEBI" id="CHEBI:59776"/>
        <dbReference type="EC" id="4.2.1.20"/>
    </reaction>
</comment>
<dbReference type="AlphaFoldDB" id="A5G4I9"/>
<dbReference type="NCBIfam" id="TIGR01415">
    <property type="entry name" value="trpB_rel"/>
    <property type="match status" value="1"/>
</dbReference>
<dbReference type="KEGG" id="gur:Gura_2529"/>
<dbReference type="Proteomes" id="UP000006695">
    <property type="component" value="Chromosome"/>
</dbReference>
<keyword evidence="10" id="KW-0057">Aromatic amino acid biosynthesis</keyword>
<dbReference type="GO" id="GO:0005737">
    <property type="term" value="C:cytoplasm"/>
    <property type="evidence" value="ECO:0007669"/>
    <property type="project" value="TreeGrafter"/>
</dbReference>
<dbReference type="PIRSF" id="PIRSF001413">
    <property type="entry name" value="Trp_syn_beta"/>
    <property type="match status" value="1"/>
</dbReference>
<keyword evidence="8" id="KW-0822">Tryptophan biosynthesis</keyword>
<organism evidence="15 16">
    <name type="scientific">Geotalea uraniireducens (strain Rf4)</name>
    <name type="common">Geobacter uraniireducens</name>
    <dbReference type="NCBI Taxonomy" id="351605"/>
    <lineage>
        <taxon>Bacteria</taxon>
        <taxon>Pseudomonadati</taxon>
        <taxon>Thermodesulfobacteriota</taxon>
        <taxon>Desulfuromonadia</taxon>
        <taxon>Geobacterales</taxon>
        <taxon>Geobacteraceae</taxon>
        <taxon>Geotalea</taxon>
    </lineage>
</organism>
<reference evidence="15 16" key="1">
    <citation type="submission" date="2007-05" db="EMBL/GenBank/DDBJ databases">
        <title>Complete sequence of Geobacter uraniireducens Rf4.</title>
        <authorList>
            <consortium name="US DOE Joint Genome Institute"/>
            <person name="Copeland A."/>
            <person name="Lucas S."/>
            <person name="Lapidus A."/>
            <person name="Barry K."/>
            <person name="Detter J.C."/>
            <person name="Glavina del Rio T."/>
            <person name="Hammon N."/>
            <person name="Israni S."/>
            <person name="Dalin E."/>
            <person name="Tice H."/>
            <person name="Pitluck S."/>
            <person name="Chertkov O."/>
            <person name="Brettin T."/>
            <person name="Bruce D."/>
            <person name="Han C."/>
            <person name="Schmutz J."/>
            <person name="Larimer F."/>
            <person name="Land M."/>
            <person name="Hauser L."/>
            <person name="Kyrpides N."/>
            <person name="Mikhailova N."/>
            <person name="Shelobolina E."/>
            <person name="Aklujkar M."/>
            <person name="Lovley D."/>
            <person name="Richardson P."/>
        </authorList>
    </citation>
    <scope>NUCLEOTIDE SEQUENCE [LARGE SCALE GENOMIC DNA]</scope>
    <source>
        <strain evidence="15 16">Rf4</strain>
    </source>
</reference>
<dbReference type="HOGENOM" id="CLU_042858_1_0_7"/>
<keyword evidence="7" id="KW-0028">Amino-acid biosynthesis</keyword>
<accession>A5G4I9</accession>
<keyword evidence="9" id="KW-0663">Pyridoxal phosphate</keyword>
<dbReference type="EC" id="4.2.1.20" evidence="6"/>
<evidence type="ECO:0000256" key="9">
    <source>
        <dbReference type="ARBA" id="ARBA00022898"/>
    </source>
</evidence>
<keyword evidence="11 15" id="KW-0456">Lyase</keyword>
<evidence type="ECO:0000256" key="3">
    <source>
        <dbReference type="ARBA" id="ARBA00004733"/>
    </source>
</evidence>
<dbReference type="EMBL" id="CP000698">
    <property type="protein sequence ID" value="ABQ26707.1"/>
    <property type="molecule type" value="Genomic_DNA"/>
</dbReference>
<dbReference type="Gene3D" id="3.40.50.1100">
    <property type="match status" value="2"/>
</dbReference>
<evidence type="ECO:0000256" key="1">
    <source>
        <dbReference type="ARBA" id="ARBA00001933"/>
    </source>
</evidence>
<evidence type="ECO:0000313" key="16">
    <source>
        <dbReference type="Proteomes" id="UP000006695"/>
    </source>
</evidence>
<dbReference type="PANTHER" id="PTHR48077:SF6">
    <property type="entry name" value="TRYPTOPHAN SYNTHASE"/>
    <property type="match status" value="1"/>
</dbReference>
<comment type="similarity">
    <text evidence="4">Belongs to the TrpB family.</text>
</comment>
<evidence type="ECO:0000256" key="13">
    <source>
        <dbReference type="SAM" id="MobiDB-lite"/>
    </source>
</evidence>
<dbReference type="Pfam" id="PF00291">
    <property type="entry name" value="PALP"/>
    <property type="match status" value="1"/>
</dbReference>
<dbReference type="NCBIfam" id="NF009057">
    <property type="entry name" value="PRK12391.1"/>
    <property type="match status" value="1"/>
</dbReference>
<evidence type="ECO:0000256" key="10">
    <source>
        <dbReference type="ARBA" id="ARBA00023141"/>
    </source>
</evidence>
<feature type="domain" description="Tryptophan synthase beta chain-like PALP" evidence="14">
    <location>
        <begin position="77"/>
        <end position="412"/>
    </location>
</feature>
<feature type="region of interest" description="Disordered" evidence="13">
    <location>
        <begin position="19"/>
        <end position="41"/>
    </location>
</feature>
<evidence type="ECO:0000256" key="8">
    <source>
        <dbReference type="ARBA" id="ARBA00022822"/>
    </source>
</evidence>
<gene>
    <name evidence="15" type="ordered locus">Gura_2529</name>
</gene>
<dbReference type="STRING" id="351605.Gura_2529"/>
<evidence type="ECO:0000256" key="5">
    <source>
        <dbReference type="ARBA" id="ARBA00011270"/>
    </source>
</evidence>
<dbReference type="PANTHER" id="PTHR48077">
    <property type="entry name" value="TRYPTOPHAN SYNTHASE-RELATED"/>
    <property type="match status" value="1"/>
</dbReference>
<dbReference type="RefSeq" id="WP_011939393.1">
    <property type="nucleotide sequence ID" value="NC_009483.1"/>
</dbReference>
<dbReference type="InterPro" id="IPR001926">
    <property type="entry name" value="TrpB-like_PALP"/>
</dbReference>
<dbReference type="GO" id="GO:0030170">
    <property type="term" value="F:pyridoxal phosphate binding"/>
    <property type="evidence" value="ECO:0007669"/>
    <property type="project" value="InterPro"/>
</dbReference>
<name>A5G4I9_GEOUR</name>
<dbReference type="GO" id="GO:0004834">
    <property type="term" value="F:tryptophan synthase activity"/>
    <property type="evidence" value="ECO:0007669"/>
    <property type="project" value="UniProtKB-EC"/>
</dbReference>
<evidence type="ECO:0000256" key="12">
    <source>
        <dbReference type="ARBA" id="ARBA00049047"/>
    </source>
</evidence>
<dbReference type="GO" id="GO:0052684">
    <property type="term" value="F:L-serine hydro-lyase (adding indole, L-tryptophan-forming) activity"/>
    <property type="evidence" value="ECO:0007669"/>
    <property type="project" value="TreeGrafter"/>
</dbReference>
<dbReference type="SUPFAM" id="SSF53686">
    <property type="entry name" value="Tryptophan synthase beta subunit-like PLP-dependent enzymes"/>
    <property type="match status" value="1"/>
</dbReference>
<proteinExistence type="inferred from homology"/>
<evidence type="ECO:0000313" key="15">
    <source>
        <dbReference type="EMBL" id="ABQ26707.1"/>
    </source>
</evidence>
<evidence type="ECO:0000256" key="6">
    <source>
        <dbReference type="ARBA" id="ARBA00012043"/>
    </source>
</evidence>
<comment type="subunit">
    <text evidence="5">Tetramer of two alpha and two beta chains.</text>
</comment>
<comment type="pathway">
    <text evidence="3">Amino-acid biosynthesis; L-tryptophan biosynthesis; L-tryptophan from chorismate: step 5/5.</text>
</comment>
<evidence type="ECO:0000256" key="4">
    <source>
        <dbReference type="ARBA" id="ARBA00009982"/>
    </source>
</evidence>
<sequence length="434" mass="48550">MYSPHIRLDAKDVPRRWYNSRKDLPEELPPPRDPEGTDSRIQKIREITPKTLQEQDVMEERWLDIPEEILEKYLVIGRPTPLYRARNLERYLDTPARIYFKREDLLCTGSFKPNTSLAQAYYVKKEGYKGVVTQTGAGQWGTSVALACAQYGLSCTVFMPEVSFNQKPYRRIHSQIFGAEFLPSPSRHTKSGRALLEKMPDHPGSVNSGISDALEFAMENEGICYLNGSNAMHTLLHNTVIGLETEVQLKLAGEKPDVLIACVGGGSNLGGFMMPFLKDRLQNKLRFLAVESTAAPRLTQGTYRYEHGDPGKLTPLNKAYTLGTDFVPPRMHVGGLRQHGGSPLVSLLRHLGYLEAVAYEQSDVFACGRIFTKVEGILPAPETCHAIKGVFHEAYEAKEEGKERVIVACFSGHGFLDLEGYEAVLFGNDQNNQN</sequence>
<dbReference type="InterPro" id="IPR036052">
    <property type="entry name" value="TrpB-like_PALP_sf"/>
</dbReference>
<evidence type="ECO:0000259" key="14">
    <source>
        <dbReference type="Pfam" id="PF00291"/>
    </source>
</evidence>
<keyword evidence="16" id="KW-1185">Reference proteome</keyword>
<dbReference type="OrthoDB" id="9766131at2"/>
<evidence type="ECO:0000256" key="7">
    <source>
        <dbReference type="ARBA" id="ARBA00022605"/>
    </source>
</evidence>